<organism evidence="1 2">
    <name type="scientific">Caryophanon tenue</name>
    <dbReference type="NCBI Taxonomy" id="33978"/>
    <lineage>
        <taxon>Bacteria</taxon>
        <taxon>Bacillati</taxon>
        <taxon>Bacillota</taxon>
        <taxon>Bacilli</taxon>
        <taxon>Bacillales</taxon>
        <taxon>Caryophanaceae</taxon>
        <taxon>Caryophanon</taxon>
    </lineage>
</organism>
<dbReference type="InterPro" id="IPR023164">
    <property type="entry name" value="YqgQ-like_sf"/>
</dbReference>
<sequence>MQNLYDIMQLLKQYGTFIYTTDFLGDLHLMEDEVKELYKSGIMDIKDYQMAMLILRQEATKYEMKKR</sequence>
<keyword evidence="2" id="KW-1185">Reference proteome</keyword>
<proteinExistence type="predicted"/>
<dbReference type="Gene3D" id="1.10.287.760">
    <property type="entry name" value="YqgQ-like"/>
    <property type="match status" value="1"/>
</dbReference>
<comment type="caution">
    <text evidence="1">The sequence shown here is derived from an EMBL/GenBank/DDBJ whole genome shotgun (WGS) entry which is preliminary data.</text>
</comment>
<dbReference type="RefSeq" id="WP_066542383.1">
    <property type="nucleotide sequence ID" value="NZ_MASJ01000001.1"/>
</dbReference>
<protein>
    <submittedName>
        <fullName evidence="1">Cytoplasmic protein</fullName>
    </submittedName>
</protein>
<reference evidence="1 2" key="1">
    <citation type="submission" date="2016-07" db="EMBL/GenBank/DDBJ databases">
        <title>Caryophanon tenue genome sequencing.</title>
        <authorList>
            <person name="Verma A."/>
            <person name="Pal Y."/>
            <person name="Krishnamurthi S."/>
        </authorList>
    </citation>
    <scope>NUCLEOTIDE SEQUENCE [LARGE SCALE GENOMIC DNA]</scope>
    <source>
        <strain evidence="1 2">DSM 14152</strain>
    </source>
</reference>
<evidence type="ECO:0000313" key="1">
    <source>
        <dbReference type="EMBL" id="OCS88590.1"/>
    </source>
</evidence>
<dbReference type="OrthoDB" id="2361671at2"/>
<dbReference type="SUPFAM" id="SSF158379">
    <property type="entry name" value="YqgQ-like"/>
    <property type="match status" value="1"/>
</dbReference>
<accession>A0A1C0YN36</accession>
<dbReference type="Pfam" id="PF06014">
    <property type="entry name" value="YqgQ-like"/>
    <property type="match status" value="1"/>
</dbReference>
<dbReference type="InterPro" id="IPR009256">
    <property type="entry name" value="YqgQ-like"/>
</dbReference>
<dbReference type="AlphaFoldDB" id="A0A1C0YN36"/>
<evidence type="ECO:0000313" key="2">
    <source>
        <dbReference type="Proteomes" id="UP000093199"/>
    </source>
</evidence>
<dbReference type="STRING" id="33978.A6M13_01725"/>
<name>A0A1C0YN36_9BACL</name>
<gene>
    <name evidence="1" type="ORF">A6M13_01725</name>
</gene>
<dbReference type="Proteomes" id="UP000093199">
    <property type="component" value="Unassembled WGS sequence"/>
</dbReference>
<dbReference type="EMBL" id="MASJ01000001">
    <property type="protein sequence ID" value="OCS88590.1"/>
    <property type="molecule type" value="Genomic_DNA"/>
</dbReference>